<proteinExistence type="inferred from homology"/>
<reference evidence="3" key="1">
    <citation type="journal article" date="2019" name="Int. J. Syst. Evol. Microbiol.">
        <title>The Global Catalogue of Microorganisms (GCM) 10K type strain sequencing project: providing services to taxonomists for standard genome sequencing and annotation.</title>
        <authorList>
            <consortium name="The Broad Institute Genomics Platform"/>
            <consortium name="The Broad Institute Genome Sequencing Center for Infectious Disease"/>
            <person name="Wu L."/>
            <person name="Ma J."/>
        </authorList>
    </citation>
    <scope>NUCLEOTIDE SEQUENCE [LARGE SCALE GENOMIC DNA]</scope>
    <source>
        <strain evidence="3">PCU 347</strain>
    </source>
</reference>
<dbReference type="InterPro" id="IPR002397">
    <property type="entry name" value="Cyt_P450_B"/>
</dbReference>
<comment type="similarity">
    <text evidence="1">Belongs to the cytochrome P450 family.</text>
</comment>
<evidence type="ECO:0000256" key="1">
    <source>
        <dbReference type="ARBA" id="ARBA00010617"/>
    </source>
</evidence>
<dbReference type="InterPro" id="IPR036396">
    <property type="entry name" value="Cyt_P450_sf"/>
</dbReference>
<accession>A0ABV8TQ89</accession>
<dbReference type="InterPro" id="IPR001128">
    <property type="entry name" value="Cyt_P450"/>
</dbReference>
<sequence length="430" mass="47268">MTQEITTPSPDRVAPRPAARVVPITVEPPAPAPAPPPPIREWPALDLDGPEFDPILAGLMREGPLTRIRLPHGEGWAWLATRHDDVKLITNDPRFSRTEVTRRQVTRLAPHFEPRPGSLAWADQPDHNRLRRPIAGAFTVGAMKRLRPRAQELLDPLVDAVLRDGPPADLVERVLEPFPIAVVAEVMGVSESDREQVHTWTRQIISMCGGAEAADRAKEGMYGWIAVTIRARRGSTGEDVLSRLGAAVGRGDISEEEAVGLAGPLQIGGEAVTHNVGQMLHLLLTRPELMARMRQRPDERGPVLEELLRHIPHRSTVGLARIALEDVELRGVRIAAGDPVYVSYLAANRDPAVFPAPDTIDPDRDPNPHLAFGNGPHYCTGAVLARLQTGLLVDTLLDRLPGLRLAVPPDQVAWRRRTMIRGPRSLPVTW</sequence>
<name>A0ABV8TQ89_9ACTN</name>
<organism evidence="2 3">
    <name type="scientific">Streptomyces andamanensis</name>
    <dbReference type="NCBI Taxonomy" id="1565035"/>
    <lineage>
        <taxon>Bacteria</taxon>
        <taxon>Bacillati</taxon>
        <taxon>Actinomycetota</taxon>
        <taxon>Actinomycetes</taxon>
        <taxon>Kitasatosporales</taxon>
        <taxon>Streptomycetaceae</taxon>
        <taxon>Streptomyces</taxon>
    </lineage>
</organism>
<dbReference type="SUPFAM" id="SSF48264">
    <property type="entry name" value="Cytochrome P450"/>
    <property type="match status" value="1"/>
</dbReference>
<dbReference type="Proteomes" id="UP001595824">
    <property type="component" value="Unassembled WGS sequence"/>
</dbReference>
<protein>
    <submittedName>
        <fullName evidence="2">Cytochrome P450</fullName>
    </submittedName>
</protein>
<dbReference type="CDD" id="cd11031">
    <property type="entry name" value="Cyp158A-like"/>
    <property type="match status" value="1"/>
</dbReference>
<dbReference type="Gene3D" id="1.10.630.10">
    <property type="entry name" value="Cytochrome P450"/>
    <property type="match status" value="1"/>
</dbReference>
<dbReference type="PANTHER" id="PTHR46696">
    <property type="entry name" value="P450, PUTATIVE (EUROFUNG)-RELATED"/>
    <property type="match status" value="1"/>
</dbReference>
<evidence type="ECO:0000313" key="3">
    <source>
        <dbReference type="Proteomes" id="UP001595824"/>
    </source>
</evidence>
<dbReference type="Pfam" id="PF00067">
    <property type="entry name" value="p450"/>
    <property type="match status" value="1"/>
</dbReference>
<evidence type="ECO:0000313" key="2">
    <source>
        <dbReference type="EMBL" id="MFC4332597.1"/>
    </source>
</evidence>
<dbReference type="RefSeq" id="WP_381744046.1">
    <property type="nucleotide sequence ID" value="NZ_JBHSDP010000029.1"/>
</dbReference>
<keyword evidence="3" id="KW-1185">Reference proteome</keyword>
<comment type="caution">
    <text evidence="2">The sequence shown here is derived from an EMBL/GenBank/DDBJ whole genome shotgun (WGS) entry which is preliminary data.</text>
</comment>
<dbReference type="PRINTS" id="PR00359">
    <property type="entry name" value="BP450"/>
</dbReference>
<gene>
    <name evidence="2" type="ORF">ACFPC0_33495</name>
</gene>
<dbReference type="PANTHER" id="PTHR46696:SF1">
    <property type="entry name" value="CYTOCHROME P450 YJIB-RELATED"/>
    <property type="match status" value="1"/>
</dbReference>
<dbReference type="EMBL" id="JBHSDP010000029">
    <property type="protein sequence ID" value="MFC4332597.1"/>
    <property type="molecule type" value="Genomic_DNA"/>
</dbReference>